<sequence>MPKGFPPRFGDAVTVLAPKQVGRSSGAIEISWYSVAATSWDKAQALNHF</sequence>
<gene>
    <name evidence="1" type="ORF">OZ401_005029</name>
</gene>
<reference evidence="1" key="1">
    <citation type="journal article" date="2024" name="Nature">
        <title>Anoxygenic phototroph of the Chloroflexota uses a type I reaction centre.</title>
        <authorList>
            <person name="Tsuji J.M."/>
            <person name="Shaw N.A."/>
            <person name="Nagashima S."/>
            <person name="Venkiteswaran J.J."/>
            <person name="Schiff S.L."/>
            <person name="Watanabe T."/>
            <person name="Fukui M."/>
            <person name="Hanada S."/>
            <person name="Tank M."/>
            <person name="Neufeld J.D."/>
        </authorList>
    </citation>
    <scope>NUCLEOTIDE SEQUENCE</scope>
    <source>
        <strain evidence="1">L227-S17</strain>
    </source>
</reference>
<accession>A0ABY9BAR8</accession>
<name>A0ABY9BAR8_9CHLR</name>
<geneLocation type="plasmid" evidence="1 2">
    <name>unnamed2</name>
</geneLocation>
<protein>
    <submittedName>
        <fullName evidence="1">Uncharacterized protein</fullName>
    </submittedName>
</protein>
<evidence type="ECO:0000313" key="2">
    <source>
        <dbReference type="Proteomes" id="UP001431572"/>
    </source>
</evidence>
<dbReference type="EMBL" id="CP128402">
    <property type="protein sequence ID" value="WJW70298.1"/>
    <property type="molecule type" value="Genomic_DNA"/>
</dbReference>
<dbReference type="RefSeq" id="WP_341472169.1">
    <property type="nucleotide sequence ID" value="NZ_CP128402.1"/>
</dbReference>
<keyword evidence="1" id="KW-0614">Plasmid</keyword>
<dbReference type="Proteomes" id="UP001431572">
    <property type="component" value="Plasmid unnamed2"/>
</dbReference>
<keyword evidence="2" id="KW-1185">Reference proteome</keyword>
<proteinExistence type="predicted"/>
<evidence type="ECO:0000313" key="1">
    <source>
        <dbReference type="EMBL" id="WJW70298.1"/>
    </source>
</evidence>
<organism evidence="1 2">
    <name type="scientific">Candidatus Chlorohelix allophototropha</name>
    <dbReference type="NCBI Taxonomy" id="3003348"/>
    <lineage>
        <taxon>Bacteria</taxon>
        <taxon>Bacillati</taxon>
        <taxon>Chloroflexota</taxon>
        <taxon>Chloroflexia</taxon>
        <taxon>Candidatus Chloroheliales</taxon>
        <taxon>Candidatus Chloroheliaceae</taxon>
        <taxon>Candidatus Chlorohelix</taxon>
    </lineage>
</organism>